<dbReference type="RefSeq" id="WP_377816457.1">
    <property type="nucleotide sequence ID" value="NZ_JBHRSJ010000035.1"/>
</dbReference>
<protein>
    <submittedName>
        <fullName evidence="2">Tail fiber assembly protein</fullName>
    </submittedName>
</protein>
<dbReference type="Pfam" id="PF16778">
    <property type="entry name" value="Phage_tail_APC"/>
    <property type="match status" value="1"/>
</dbReference>
<evidence type="ECO:0000259" key="1">
    <source>
        <dbReference type="Pfam" id="PF16778"/>
    </source>
</evidence>
<dbReference type="EMBL" id="JBHRSJ010000035">
    <property type="protein sequence ID" value="MFC2974332.1"/>
    <property type="molecule type" value="Genomic_DNA"/>
</dbReference>
<organism evidence="2 3">
    <name type="scientific">Azotobacter bryophylli</name>
    <dbReference type="NCBI Taxonomy" id="1986537"/>
    <lineage>
        <taxon>Bacteria</taxon>
        <taxon>Pseudomonadati</taxon>
        <taxon>Pseudomonadota</taxon>
        <taxon>Gammaproteobacteria</taxon>
        <taxon>Pseudomonadales</taxon>
        <taxon>Pseudomonadaceae</taxon>
        <taxon>Azotobacter</taxon>
    </lineage>
</organism>
<reference evidence="3" key="1">
    <citation type="journal article" date="2019" name="Int. J. Syst. Evol. Microbiol.">
        <title>The Global Catalogue of Microorganisms (GCM) 10K type strain sequencing project: providing services to taxonomists for standard genome sequencing and annotation.</title>
        <authorList>
            <consortium name="The Broad Institute Genomics Platform"/>
            <consortium name="The Broad Institute Genome Sequencing Center for Infectious Disease"/>
            <person name="Wu L."/>
            <person name="Ma J."/>
        </authorList>
    </citation>
    <scope>NUCLEOTIDE SEQUENCE [LARGE SCALE GENOMIC DNA]</scope>
    <source>
        <strain evidence="3">KCTC 62195</strain>
    </source>
</reference>
<dbReference type="InterPro" id="IPR031893">
    <property type="entry name" value="Phage_tail_APC"/>
</dbReference>
<dbReference type="Gene3D" id="6.10.140.1310">
    <property type="match status" value="1"/>
</dbReference>
<accession>A0ABV7B0M0</accession>
<gene>
    <name evidence="2" type="ORF">ACFOJE_19240</name>
</gene>
<feature type="domain" description="Phage tail assembly chaperone-like" evidence="1">
    <location>
        <begin position="52"/>
        <end position="109"/>
    </location>
</feature>
<sequence>MIYFKNKTTGEVFAYETTDERDKYGASDLVEMTADEVSAHLNPTPTAEQLASNERIWRDRQIAVTDYLAMPDYPLTDTERTDLYTYRQALRDWPASTAFPTVDNRPQSPVWLVQVLGAVV</sequence>
<proteinExistence type="predicted"/>
<evidence type="ECO:0000313" key="2">
    <source>
        <dbReference type="EMBL" id="MFC2974332.1"/>
    </source>
</evidence>
<name>A0ABV7B0M0_9GAMM</name>
<comment type="caution">
    <text evidence="2">The sequence shown here is derived from an EMBL/GenBank/DDBJ whole genome shotgun (WGS) entry which is preliminary data.</text>
</comment>
<dbReference type="Proteomes" id="UP001595457">
    <property type="component" value="Unassembled WGS sequence"/>
</dbReference>
<keyword evidence="3" id="KW-1185">Reference proteome</keyword>
<evidence type="ECO:0000313" key="3">
    <source>
        <dbReference type="Proteomes" id="UP001595457"/>
    </source>
</evidence>